<sequence length="165" mass="19086">MYKSIYLAQRNPALTSEQFHERWKAHSALTGTTQHIRPYFTQVDQCARFDGVGPEDASQAFDGANLLGLVERAGGYGVFDKPERRDIMLPDELLTFSGPIRDCSLVTREHVCKSGRFSRYLILRFMNFARPAEPEELFSRWCDQQTARDCKGTRRRWYPVQSRTS</sequence>
<dbReference type="EMBL" id="JBDIME010000031">
    <property type="protein sequence ID" value="MEN2792628.1"/>
    <property type="molecule type" value="Genomic_DNA"/>
</dbReference>
<reference evidence="1 2" key="1">
    <citation type="submission" date="2024-05" db="EMBL/GenBank/DDBJ databases">
        <authorList>
            <person name="Liu Q."/>
            <person name="Xin Y.-H."/>
        </authorList>
    </citation>
    <scope>NUCLEOTIDE SEQUENCE [LARGE SCALE GENOMIC DNA]</scope>
    <source>
        <strain evidence="1 2">CGMCC 1.10181</strain>
    </source>
</reference>
<name>A0ABU9Y9Z2_9SPHN</name>
<dbReference type="Gene3D" id="3.30.70.100">
    <property type="match status" value="1"/>
</dbReference>
<protein>
    <recommendedName>
        <fullName evidence="3">EthD domain-containing protein</fullName>
    </recommendedName>
</protein>
<evidence type="ECO:0000313" key="1">
    <source>
        <dbReference type="EMBL" id="MEN2792628.1"/>
    </source>
</evidence>
<proteinExistence type="predicted"/>
<evidence type="ECO:0008006" key="3">
    <source>
        <dbReference type="Google" id="ProtNLM"/>
    </source>
</evidence>
<dbReference type="SUPFAM" id="SSF54909">
    <property type="entry name" value="Dimeric alpha+beta barrel"/>
    <property type="match status" value="1"/>
</dbReference>
<evidence type="ECO:0000313" key="2">
    <source>
        <dbReference type="Proteomes" id="UP001419910"/>
    </source>
</evidence>
<accession>A0ABU9Y9Z2</accession>
<keyword evidence="2" id="KW-1185">Reference proteome</keyword>
<organism evidence="1 2">
    <name type="scientific">Sphingomonas oligophenolica</name>
    <dbReference type="NCBI Taxonomy" id="301154"/>
    <lineage>
        <taxon>Bacteria</taxon>
        <taxon>Pseudomonadati</taxon>
        <taxon>Pseudomonadota</taxon>
        <taxon>Alphaproteobacteria</taxon>
        <taxon>Sphingomonadales</taxon>
        <taxon>Sphingomonadaceae</taxon>
        <taxon>Sphingomonas</taxon>
    </lineage>
</organism>
<dbReference type="InterPro" id="IPR011008">
    <property type="entry name" value="Dimeric_a/b-barrel"/>
</dbReference>
<comment type="caution">
    <text evidence="1">The sequence shown here is derived from an EMBL/GenBank/DDBJ whole genome shotgun (WGS) entry which is preliminary data.</text>
</comment>
<gene>
    <name evidence="1" type="ORF">ABC974_23575</name>
</gene>
<dbReference type="RefSeq" id="WP_343892258.1">
    <property type="nucleotide sequence ID" value="NZ_BAAAEH010000055.1"/>
</dbReference>
<dbReference type="Proteomes" id="UP001419910">
    <property type="component" value="Unassembled WGS sequence"/>
</dbReference>